<gene>
    <name evidence="1" type="ORF">Pro02_56920</name>
</gene>
<accession>A0A8J3S5Q6</accession>
<dbReference type="AlphaFoldDB" id="A0A8J3S5Q6"/>
<evidence type="ECO:0000313" key="2">
    <source>
        <dbReference type="Proteomes" id="UP000655044"/>
    </source>
</evidence>
<dbReference type="GO" id="GO:0046914">
    <property type="term" value="F:transition metal ion binding"/>
    <property type="evidence" value="ECO:0007669"/>
    <property type="project" value="InterPro"/>
</dbReference>
<name>A0A8J3S5Q6_PLARO</name>
<dbReference type="Proteomes" id="UP000655044">
    <property type="component" value="Unassembled WGS sequence"/>
</dbReference>
<dbReference type="EMBL" id="BOOI01000057">
    <property type="protein sequence ID" value="GIH87284.1"/>
    <property type="molecule type" value="Genomic_DNA"/>
</dbReference>
<protein>
    <recommendedName>
        <fullName evidence="3">NHLP leader peptide family natural product</fullName>
    </recommendedName>
</protein>
<comment type="caution">
    <text evidence="1">The sequence shown here is derived from an EMBL/GenBank/DDBJ whole genome shotgun (WGS) entry which is preliminary data.</text>
</comment>
<dbReference type="SUPFAM" id="SSF56209">
    <property type="entry name" value="Nitrile hydratase alpha chain"/>
    <property type="match status" value="1"/>
</dbReference>
<dbReference type="OrthoDB" id="3402375at2"/>
<dbReference type="InterPro" id="IPR036648">
    <property type="entry name" value="CN_Hdrase_a/SCN_Hdrase_g_sf"/>
</dbReference>
<dbReference type="RefSeq" id="WP_068926306.1">
    <property type="nucleotide sequence ID" value="NZ_BMQP01000038.1"/>
</dbReference>
<dbReference type="GO" id="GO:0003824">
    <property type="term" value="F:catalytic activity"/>
    <property type="evidence" value="ECO:0007669"/>
    <property type="project" value="InterPro"/>
</dbReference>
<evidence type="ECO:0008006" key="3">
    <source>
        <dbReference type="Google" id="ProtNLM"/>
    </source>
</evidence>
<keyword evidence="2" id="KW-1185">Reference proteome</keyword>
<evidence type="ECO:0000313" key="1">
    <source>
        <dbReference type="EMBL" id="GIH87284.1"/>
    </source>
</evidence>
<reference evidence="1" key="1">
    <citation type="submission" date="2021-01" db="EMBL/GenBank/DDBJ databases">
        <title>Whole genome shotgun sequence of Planobispora rosea NBRC 15558.</title>
        <authorList>
            <person name="Komaki H."/>
            <person name="Tamura T."/>
        </authorList>
    </citation>
    <scope>NUCLEOTIDE SEQUENCE</scope>
    <source>
        <strain evidence="1">NBRC 15558</strain>
    </source>
</reference>
<sequence length="118" mass="12869">MNNQERAEFVNSYTRLLITLWSNDEFAQRLDTDSRSALSEVGLEVPDGAEIRIVRVEPTGEGSIDNQVALWEAGETSGVYEIHITDTPQVDVSQLSEDELVQIAAGVACCCCTPCCCA</sequence>
<dbReference type="Gene3D" id="3.90.330.10">
    <property type="entry name" value="Nitrile hydratase alpha /Thiocyanate hydrolase gamma"/>
    <property type="match status" value="1"/>
</dbReference>
<proteinExistence type="predicted"/>
<organism evidence="1 2">
    <name type="scientific">Planobispora rosea</name>
    <dbReference type="NCBI Taxonomy" id="35762"/>
    <lineage>
        <taxon>Bacteria</taxon>
        <taxon>Bacillati</taxon>
        <taxon>Actinomycetota</taxon>
        <taxon>Actinomycetes</taxon>
        <taxon>Streptosporangiales</taxon>
        <taxon>Streptosporangiaceae</taxon>
        <taxon>Planobispora</taxon>
    </lineage>
</organism>